<protein>
    <recommendedName>
        <fullName evidence="4">Outer membrane protein beta-barrel domain-containing protein</fullName>
    </recommendedName>
</protein>
<keyword evidence="3" id="KW-1185">Reference proteome</keyword>
<evidence type="ECO:0000313" key="2">
    <source>
        <dbReference type="EMBL" id="MCV9388102.1"/>
    </source>
</evidence>
<dbReference type="RefSeq" id="WP_264138928.1">
    <property type="nucleotide sequence ID" value="NZ_JAOYOD010000001.1"/>
</dbReference>
<name>A0ABT3CWX5_9BACT</name>
<sequence length="226" mass="24824">MTIKRFLSLFSILFIFQLHSQAQRVHFIGDLQLLGIGSVSQSVTSGSNTERGSVTGLSGFGAGANIDLPYNFEVNVLGGFFFNILLNANYSSSGKSSSNSSQSLAMPRTGMEFTYNLIIEKKSFVSGISFGAGFDMLWAGRFNKSDENGSIRVSYDGAVSPFYRIKLIFKPLGKFTIQPYLSYRTFEMRANDYNITGDYTAPDESLINLKGRNLEFGAVVIIGAKN</sequence>
<feature type="chain" id="PRO_5045563953" description="Outer membrane protein beta-barrel domain-containing protein" evidence="1">
    <location>
        <begin position="23"/>
        <end position="226"/>
    </location>
</feature>
<keyword evidence="1" id="KW-0732">Signal</keyword>
<evidence type="ECO:0008006" key="4">
    <source>
        <dbReference type="Google" id="ProtNLM"/>
    </source>
</evidence>
<proteinExistence type="predicted"/>
<dbReference type="EMBL" id="JAOYOD010000001">
    <property type="protein sequence ID" value="MCV9388102.1"/>
    <property type="molecule type" value="Genomic_DNA"/>
</dbReference>
<feature type="signal peptide" evidence="1">
    <location>
        <begin position="1"/>
        <end position="22"/>
    </location>
</feature>
<evidence type="ECO:0000313" key="3">
    <source>
        <dbReference type="Proteomes" id="UP001300692"/>
    </source>
</evidence>
<evidence type="ECO:0000256" key="1">
    <source>
        <dbReference type="SAM" id="SignalP"/>
    </source>
</evidence>
<reference evidence="2 3" key="1">
    <citation type="submission" date="2022-10" db="EMBL/GenBank/DDBJ databases">
        <title>Comparative genomics and taxonomic characterization of three novel marine species of genus Reichenbachiella exhibiting antioxidant and polysaccharide degradation activities.</title>
        <authorList>
            <person name="Muhammad N."/>
            <person name="Lee Y.-J."/>
            <person name="Ko J."/>
            <person name="Kim S.-G."/>
        </authorList>
    </citation>
    <scope>NUCLEOTIDE SEQUENCE [LARGE SCALE GENOMIC DNA]</scope>
    <source>
        <strain evidence="2 3">ABR2-5</strain>
    </source>
</reference>
<dbReference type="Proteomes" id="UP001300692">
    <property type="component" value="Unassembled WGS sequence"/>
</dbReference>
<accession>A0ABT3CWX5</accession>
<gene>
    <name evidence="2" type="ORF">N7U62_15580</name>
</gene>
<organism evidence="2 3">
    <name type="scientific">Reichenbachiella ulvae</name>
    <dbReference type="NCBI Taxonomy" id="2980104"/>
    <lineage>
        <taxon>Bacteria</taxon>
        <taxon>Pseudomonadati</taxon>
        <taxon>Bacteroidota</taxon>
        <taxon>Cytophagia</taxon>
        <taxon>Cytophagales</taxon>
        <taxon>Reichenbachiellaceae</taxon>
        <taxon>Reichenbachiella</taxon>
    </lineage>
</organism>
<comment type="caution">
    <text evidence="2">The sequence shown here is derived from an EMBL/GenBank/DDBJ whole genome shotgun (WGS) entry which is preliminary data.</text>
</comment>